<accession>A0A3P7J5K2</accession>
<feature type="compositionally biased region" description="Polar residues" evidence="1">
    <location>
        <begin position="83"/>
        <end position="97"/>
    </location>
</feature>
<feature type="region of interest" description="Disordered" evidence="1">
    <location>
        <begin position="66"/>
        <end position="97"/>
    </location>
</feature>
<protein>
    <submittedName>
        <fullName evidence="2">Uncharacterized protein</fullName>
    </submittedName>
</protein>
<organism evidence="2 3">
    <name type="scientific">Strongylus vulgaris</name>
    <name type="common">Blood worm</name>
    <dbReference type="NCBI Taxonomy" id="40348"/>
    <lineage>
        <taxon>Eukaryota</taxon>
        <taxon>Metazoa</taxon>
        <taxon>Ecdysozoa</taxon>
        <taxon>Nematoda</taxon>
        <taxon>Chromadorea</taxon>
        <taxon>Rhabditida</taxon>
        <taxon>Rhabditina</taxon>
        <taxon>Rhabditomorpha</taxon>
        <taxon>Strongyloidea</taxon>
        <taxon>Strongylidae</taxon>
        <taxon>Strongylus</taxon>
    </lineage>
</organism>
<reference evidence="2 3" key="1">
    <citation type="submission" date="2018-11" db="EMBL/GenBank/DDBJ databases">
        <authorList>
            <consortium name="Pathogen Informatics"/>
        </authorList>
    </citation>
    <scope>NUCLEOTIDE SEQUENCE [LARGE SCALE GENOMIC DNA]</scope>
</reference>
<proteinExistence type="predicted"/>
<dbReference type="EMBL" id="UYYB01108894">
    <property type="protein sequence ID" value="VDM80521.1"/>
    <property type="molecule type" value="Genomic_DNA"/>
</dbReference>
<keyword evidence="3" id="KW-1185">Reference proteome</keyword>
<dbReference type="Proteomes" id="UP000270094">
    <property type="component" value="Unassembled WGS sequence"/>
</dbReference>
<name>A0A3P7J5K2_STRVU</name>
<sequence>MMKKANETLNEGMKTLGFGDQSQRSLLSSLIPGLRSSQGGMGGTSLGQAAAGLPILSTLSQAIPSMRNMPGLETGGAAAGQPVNPQLNSAIEQVTNA</sequence>
<evidence type="ECO:0000313" key="3">
    <source>
        <dbReference type="Proteomes" id="UP000270094"/>
    </source>
</evidence>
<evidence type="ECO:0000313" key="2">
    <source>
        <dbReference type="EMBL" id="VDM80521.1"/>
    </source>
</evidence>
<evidence type="ECO:0000256" key="1">
    <source>
        <dbReference type="SAM" id="MobiDB-lite"/>
    </source>
</evidence>
<dbReference type="AlphaFoldDB" id="A0A3P7J5K2"/>
<dbReference type="OrthoDB" id="1055097at2759"/>
<gene>
    <name evidence="2" type="ORF">SVUK_LOCUS15519</name>
</gene>